<gene>
    <name evidence="2" type="ORF">FPB0191_01749</name>
</gene>
<evidence type="ECO:0000256" key="1">
    <source>
        <dbReference type="SAM" id="SignalP"/>
    </source>
</evidence>
<dbReference type="HOGENOM" id="CLU_092347_4_0_6"/>
<dbReference type="NCBIfam" id="TIGR03352">
    <property type="entry name" value="VI_chp_3"/>
    <property type="match status" value="1"/>
</dbReference>
<evidence type="ECO:0000313" key="3">
    <source>
        <dbReference type="Proteomes" id="UP000030901"/>
    </source>
</evidence>
<sequence length="174" mass="19824">MKYFWLAILLLSSLILNGCETSKKIYMVISDPGVPVGYPENEASEVSFSILADKDINLNYSGEPTPVDIQLIYLNEESKILNVDYYQIATEPLDQLLSKNYIDHQDYTVEPGQFKILKPFKLDQNTQFIAVIAHYADADSSVVQWLDLIKVESTGQKYTLLIHVRSDEVEIKKT</sequence>
<dbReference type="RefSeq" id="WP_052236898.1">
    <property type="nucleotide sequence ID" value="NZ_CAMLJH010000014.1"/>
</dbReference>
<dbReference type="InterPro" id="IPR017734">
    <property type="entry name" value="T6SS_SciN"/>
</dbReference>
<evidence type="ECO:0000313" key="2">
    <source>
        <dbReference type="EMBL" id="AJA45565.1"/>
    </source>
</evidence>
<accession>A0A0A7S1Y1</accession>
<dbReference type="PANTHER" id="PTHR37625:SF5">
    <property type="entry name" value="LIPOPROTEIN"/>
    <property type="match status" value="1"/>
</dbReference>
<dbReference type="Pfam" id="PF12790">
    <property type="entry name" value="T6SS-SciN"/>
    <property type="match status" value="1"/>
</dbReference>
<dbReference type="Gene3D" id="2.60.40.4150">
    <property type="entry name" value="Type VI secretion system, lipoprotein SciN"/>
    <property type="match status" value="1"/>
</dbReference>
<proteinExistence type="predicted"/>
<dbReference type="KEGG" id="fpp:FPB0191_01749"/>
<dbReference type="AlphaFoldDB" id="A0A0A7S1Y1"/>
<organism evidence="2 3">
    <name type="scientific">Frischella perrara</name>
    <dbReference type="NCBI Taxonomy" id="1267021"/>
    <lineage>
        <taxon>Bacteria</taxon>
        <taxon>Pseudomonadati</taxon>
        <taxon>Pseudomonadota</taxon>
        <taxon>Gammaproteobacteria</taxon>
        <taxon>Orbales</taxon>
        <taxon>Orbaceae</taxon>
        <taxon>Frischella</taxon>
    </lineage>
</organism>
<keyword evidence="2" id="KW-0449">Lipoprotein</keyword>
<reference evidence="2 3" key="1">
    <citation type="journal article" date="2014" name="Appl. Environ. Microbiol.">
        <title>Gut symbionts from distinct hosts exhibit genotoxic activity via divergent colibactin biosynthetic pathways.</title>
        <authorList>
            <person name="Engel P."/>
            <person name="Vizcaino M.I."/>
            <person name="Crawford J.M."/>
        </authorList>
    </citation>
    <scope>NUCLEOTIDE SEQUENCE [LARGE SCALE GENOMIC DNA]</scope>
    <source>
        <strain evidence="2 3">PEB0191</strain>
    </source>
</reference>
<keyword evidence="3" id="KW-1185">Reference proteome</keyword>
<name>A0A0A7S1Y1_FRIPE</name>
<dbReference type="STRING" id="1267021.FPB0191_01749"/>
<dbReference type="Proteomes" id="UP000030901">
    <property type="component" value="Chromosome"/>
</dbReference>
<protein>
    <submittedName>
        <fullName evidence="2">Type VI secretion lipoprotein</fullName>
    </submittedName>
</protein>
<dbReference type="InterPro" id="IPR038706">
    <property type="entry name" value="Type_VI_SciN-like_sf"/>
</dbReference>
<feature type="chain" id="PRO_5002032757" evidence="1">
    <location>
        <begin position="19"/>
        <end position="174"/>
    </location>
</feature>
<keyword evidence="1" id="KW-0732">Signal</keyword>
<dbReference type="PANTHER" id="PTHR37625">
    <property type="entry name" value="OUTER MEMBRANE LIPOPROTEIN-RELATED"/>
    <property type="match status" value="1"/>
</dbReference>
<feature type="signal peptide" evidence="1">
    <location>
        <begin position="1"/>
        <end position="18"/>
    </location>
</feature>
<dbReference type="EMBL" id="CP009056">
    <property type="protein sequence ID" value="AJA45565.1"/>
    <property type="molecule type" value="Genomic_DNA"/>
</dbReference>